<dbReference type="Proteomes" id="UP000095280">
    <property type="component" value="Unplaced"/>
</dbReference>
<organism evidence="1 2">
    <name type="scientific">Macrostomum lignano</name>
    <dbReference type="NCBI Taxonomy" id="282301"/>
    <lineage>
        <taxon>Eukaryota</taxon>
        <taxon>Metazoa</taxon>
        <taxon>Spiralia</taxon>
        <taxon>Lophotrochozoa</taxon>
        <taxon>Platyhelminthes</taxon>
        <taxon>Rhabditophora</taxon>
        <taxon>Macrostomorpha</taxon>
        <taxon>Macrostomida</taxon>
        <taxon>Macrostomidae</taxon>
        <taxon>Macrostomum</taxon>
    </lineage>
</organism>
<sequence>MAAESHYRDVSHMRLHLSSSLASLANRDASYRSALPGIAEIHADCLQLAADEIDCESLRAAYSTVSIQAESADADRTRRWRRMLADTSQLWLQRSRAVERLVCRLEAAFLRHVIKFADEVDRGDPDVGTEARRLGQLAETLGALADRLDYSLSCEFELCQSRICQFLASKDGQQHRTAIGSMQRREQQQQQQQQQQQHQPLPPQAMPGQYWPATASGLEISQQPWEQFLPAGRWLLWLVVVAILVAAALKLWSIFRTESCGWTFDWQVLNERDGYRPY</sequence>
<accession>A0A1I8IN91</accession>
<evidence type="ECO:0000313" key="2">
    <source>
        <dbReference type="WBParaSite" id="maker-uti_cns_0014239-snap-gene-0.4-mRNA-1"/>
    </source>
</evidence>
<proteinExistence type="predicted"/>
<name>A0A1I8IN91_9PLAT</name>
<reference evidence="2" key="1">
    <citation type="submission" date="2016-11" db="UniProtKB">
        <authorList>
            <consortium name="WormBaseParasite"/>
        </authorList>
    </citation>
    <scope>IDENTIFICATION</scope>
</reference>
<dbReference type="WBParaSite" id="maker-uti_cns_0014239-snap-gene-0.4-mRNA-1">
    <property type="protein sequence ID" value="maker-uti_cns_0014239-snap-gene-0.4-mRNA-1"/>
    <property type="gene ID" value="maker-uti_cns_0014239-snap-gene-0.4"/>
</dbReference>
<dbReference type="AlphaFoldDB" id="A0A1I8IN91"/>
<keyword evidence="1" id="KW-1185">Reference proteome</keyword>
<protein>
    <submittedName>
        <fullName evidence="2">KASH domain-containing protein</fullName>
    </submittedName>
</protein>
<evidence type="ECO:0000313" key="1">
    <source>
        <dbReference type="Proteomes" id="UP000095280"/>
    </source>
</evidence>